<sequence>MPNPNQTSKDLVITRIFNAPREIVFDAWTVPEQLKQWWGPNGFTTPVCKVDFRVGGRFLFCMRAPDGQEFWSTGEYREITRPEKLVQTDSFADKEGNPVPASHYGMQGEWPEFLLVTLLFEDQQGKTKFTLRHSGIPEGEIFEMTKASWNEMFDKLEPIVQLEK</sequence>
<reference evidence="3 4" key="1">
    <citation type="submission" date="2017-07" db="EMBL/GenBank/DDBJ databases">
        <title>Leptospira spp. isolated from tropical soils.</title>
        <authorList>
            <person name="Thibeaux R."/>
            <person name="Iraola G."/>
            <person name="Ferres I."/>
            <person name="Bierque E."/>
            <person name="Girault D."/>
            <person name="Soupe-Gilbert M.-E."/>
            <person name="Picardeau M."/>
            <person name="Goarant C."/>
        </authorList>
    </citation>
    <scope>NUCLEOTIDE SEQUENCE [LARGE SCALE GENOMIC DNA]</scope>
    <source>
        <strain evidence="3 4">FH4-C-A1</strain>
    </source>
</reference>
<feature type="domain" description="Activator of Hsp90 ATPase homologue 1/2-like C-terminal" evidence="2">
    <location>
        <begin position="18"/>
        <end position="160"/>
    </location>
</feature>
<comment type="similarity">
    <text evidence="1">Belongs to the AHA1 family.</text>
</comment>
<dbReference type="InterPro" id="IPR023393">
    <property type="entry name" value="START-like_dom_sf"/>
</dbReference>
<keyword evidence="4" id="KW-1185">Reference proteome</keyword>
<protein>
    <submittedName>
        <fullName evidence="3">ATPase</fullName>
    </submittedName>
</protein>
<dbReference type="Proteomes" id="UP000231879">
    <property type="component" value="Unassembled WGS sequence"/>
</dbReference>
<evidence type="ECO:0000313" key="4">
    <source>
        <dbReference type="Proteomes" id="UP000231879"/>
    </source>
</evidence>
<organism evidence="3 4">
    <name type="scientific">Leptospira barantonii</name>
    <dbReference type="NCBI Taxonomy" id="2023184"/>
    <lineage>
        <taxon>Bacteria</taxon>
        <taxon>Pseudomonadati</taxon>
        <taxon>Spirochaetota</taxon>
        <taxon>Spirochaetia</taxon>
        <taxon>Leptospirales</taxon>
        <taxon>Leptospiraceae</taxon>
        <taxon>Leptospira</taxon>
    </lineage>
</organism>
<dbReference type="RefSeq" id="WP_100764083.1">
    <property type="nucleotide sequence ID" value="NZ_NPDS01000010.1"/>
</dbReference>
<evidence type="ECO:0000259" key="2">
    <source>
        <dbReference type="Pfam" id="PF08327"/>
    </source>
</evidence>
<comment type="caution">
    <text evidence="3">The sequence shown here is derived from an EMBL/GenBank/DDBJ whole genome shotgun (WGS) entry which is preliminary data.</text>
</comment>
<proteinExistence type="inferred from homology"/>
<dbReference type="EMBL" id="NPDS01000010">
    <property type="protein sequence ID" value="PJZ55563.1"/>
    <property type="molecule type" value="Genomic_DNA"/>
</dbReference>
<evidence type="ECO:0000256" key="1">
    <source>
        <dbReference type="ARBA" id="ARBA00006817"/>
    </source>
</evidence>
<evidence type="ECO:0000313" key="3">
    <source>
        <dbReference type="EMBL" id="PJZ55563.1"/>
    </source>
</evidence>
<gene>
    <name evidence="3" type="ORF">CH367_18965</name>
</gene>
<dbReference type="Pfam" id="PF08327">
    <property type="entry name" value="AHSA1"/>
    <property type="match status" value="1"/>
</dbReference>
<accession>A0ABX4NKR1</accession>
<dbReference type="Gene3D" id="3.30.530.20">
    <property type="match status" value="1"/>
</dbReference>
<dbReference type="InterPro" id="IPR013538">
    <property type="entry name" value="ASHA1/2-like_C"/>
</dbReference>
<dbReference type="SUPFAM" id="SSF55961">
    <property type="entry name" value="Bet v1-like"/>
    <property type="match status" value="1"/>
</dbReference>
<name>A0ABX4NKR1_9LEPT</name>